<feature type="region of interest" description="Disordered" evidence="1">
    <location>
        <begin position="1354"/>
        <end position="1477"/>
    </location>
</feature>
<dbReference type="SUPFAM" id="SSF48371">
    <property type="entry name" value="ARM repeat"/>
    <property type="match status" value="1"/>
</dbReference>
<feature type="compositionally biased region" description="Acidic residues" evidence="1">
    <location>
        <begin position="1741"/>
        <end position="1750"/>
    </location>
</feature>
<evidence type="ECO:0000256" key="1">
    <source>
        <dbReference type="SAM" id="MobiDB-lite"/>
    </source>
</evidence>
<feature type="compositionally biased region" description="Basic and acidic residues" evidence="1">
    <location>
        <begin position="224"/>
        <end position="240"/>
    </location>
</feature>
<feature type="region of interest" description="Disordered" evidence="1">
    <location>
        <begin position="1682"/>
        <end position="1862"/>
    </location>
</feature>
<reference evidence="2 3" key="1">
    <citation type="submission" date="2019-01" db="EMBL/GenBank/DDBJ databases">
        <title>Draft genome sequence of Psathyrella aberdarensis IHI B618.</title>
        <authorList>
            <person name="Buettner E."/>
            <person name="Kellner H."/>
        </authorList>
    </citation>
    <scope>NUCLEOTIDE SEQUENCE [LARGE SCALE GENOMIC DNA]</scope>
    <source>
        <strain evidence="2 3">IHI B618</strain>
    </source>
</reference>
<proteinExistence type="predicted"/>
<feature type="region of interest" description="Disordered" evidence="1">
    <location>
        <begin position="567"/>
        <end position="594"/>
    </location>
</feature>
<feature type="compositionally biased region" description="Low complexity" evidence="1">
    <location>
        <begin position="935"/>
        <end position="945"/>
    </location>
</feature>
<feature type="region of interest" description="Disordered" evidence="1">
    <location>
        <begin position="220"/>
        <end position="269"/>
    </location>
</feature>
<feature type="compositionally biased region" description="Low complexity" evidence="1">
    <location>
        <begin position="248"/>
        <end position="259"/>
    </location>
</feature>
<feature type="compositionally biased region" description="Low complexity" evidence="1">
    <location>
        <begin position="100"/>
        <end position="113"/>
    </location>
</feature>
<feature type="compositionally biased region" description="Low complexity" evidence="1">
    <location>
        <begin position="1566"/>
        <end position="1585"/>
    </location>
</feature>
<dbReference type="Proteomes" id="UP000290288">
    <property type="component" value="Unassembled WGS sequence"/>
</dbReference>
<gene>
    <name evidence="2" type="ORF">EST38_g4359</name>
</gene>
<feature type="compositionally biased region" description="Polar residues" evidence="1">
    <location>
        <begin position="1840"/>
        <end position="1849"/>
    </location>
</feature>
<evidence type="ECO:0000313" key="3">
    <source>
        <dbReference type="Proteomes" id="UP000290288"/>
    </source>
</evidence>
<evidence type="ECO:0000313" key="2">
    <source>
        <dbReference type="EMBL" id="RXW21503.1"/>
    </source>
</evidence>
<feature type="region of interest" description="Disordered" evidence="1">
    <location>
        <begin position="88"/>
        <end position="118"/>
    </location>
</feature>
<dbReference type="STRING" id="2316362.A0A4Q2DNB4"/>
<feature type="compositionally biased region" description="Acidic residues" evidence="1">
    <location>
        <begin position="567"/>
        <end position="582"/>
    </location>
</feature>
<accession>A0A4Q2DNB4</accession>
<comment type="caution">
    <text evidence="2">The sequence shown here is derived from an EMBL/GenBank/DDBJ whole genome shotgun (WGS) entry which is preliminary data.</text>
</comment>
<feature type="compositionally biased region" description="Basic and acidic residues" evidence="1">
    <location>
        <begin position="853"/>
        <end position="868"/>
    </location>
</feature>
<dbReference type="InterPro" id="IPR016024">
    <property type="entry name" value="ARM-type_fold"/>
</dbReference>
<dbReference type="OrthoDB" id="2591260at2759"/>
<evidence type="ECO:0008006" key="4">
    <source>
        <dbReference type="Google" id="ProtNLM"/>
    </source>
</evidence>
<dbReference type="EMBL" id="SDEE01000105">
    <property type="protein sequence ID" value="RXW21503.1"/>
    <property type="molecule type" value="Genomic_DNA"/>
</dbReference>
<organism evidence="2 3">
    <name type="scientific">Candolleomyces aberdarensis</name>
    <dbReference type="NCBI Taxonomy" id="2316362"/>
    <lineage>
        <taxon>Eukaryota</taxon>
        <taxon>Fungi</taxon>
        <taxon>Dikarya</taxon>
        <taxon>Basidiomycota</taxon>
        <taxon>Agaricomycotina</taxon>
        <taxon>Agaricomycetes</taxon>
        <taxon>Agaricomycetidae</taxon>
        <taxon>Agaricales</taxon>
        <taxon>Agaricineae</taxon>
        <taxon>Psathyrellaceae</taxon>
        <taxon>Candolleomyces</taxon>
    </lineage>
</organism>
<sequence length="1862" mass="201307">MALLTPPHSSQKENSKFSFTLSVNVDVPKMPATSPQSASLTPSSSLRNVVWSPHNSYHSLNIPPKQPPSAASTNAWVRERPVRSILKKRIPLPLADSTNSPPAGSSSSEEPSPTDVSNLLNLPEDLDAYFRNREATPEPADPLCDLDYLAYPVSLVLREDAKPREIIEGYSVLAARLRTNVQTKTDADASWPLFQPLRKNADAFVQRLVGDLGRALVDPMKSSDCPKSEEEEDALKAMKEWEEEEAASEPSGGLPSPQKSPKKPRKRGMTASQVKYARDLCTICHAAIKLLCIILSVPAVYSVFEDSHLKSILNATLAIPMADHVPTPNARKSCALAILLLQFQRLPETILLPARDRIALALKRGISGELGKEGKKGSANDGLKAVHDLSMFQPKTFVPAFASGIFLRAILQNLLASTLALRLQACHALGGLAYALAGLPSSSLHATVSDIVIEFVNAPSPPSPGKKLPAYQLARRDSPIIRTIRTTMAASDATHIAQSPVWGLSVIASLVVLVGSRMYTHKKASQALLNVLKLGLKTRKASLRHLFSVAWRTVTWAWFQPDYDTLSEDDGEDEKTEAEDDESQNRSLEQQRRETKEKMREAYFQLLHEVVDMQAGLSAVVALVGSPAPSTATNNSPSDSLRHALTVLQTMANSSNPDTINDAAHCLVNMLIAPPSTPSPSATPVLTLSSYTLLPRGLFSSAHPATGLLTADLTLVPNAAHSVMSAVRPLFDELPNLEEIRALTRDELKQGWVWDGLCAVWRTIFGSLMIGDAAVAIPEELSRVWESLVVCNLGDDGESVFIERVVGLLVGMLEDPALDFRMKDEVVEVAKDGTTSKVAFPSGEGTSEDSAEGADKEAAETSDSEPGKLTKHELKIKVVKKLCATVRAVLSKDQLAGKPLESLFKCLISPKHVAEWTQPRASTTPATRKHQRTVPSSLSPSSSSSGMDVSKEVLGPISAWTSLVMSVVSVAEGDAASNMVKAFWGVEPLEDGDHSAVASWDTEVKAAVWRTAINVWRKNEGCWEGAAALLGIPFTQGAASAVCTMSGEEVTRWKEFYEYASGKAVDYGVDGASVVDAVAAVILSSKSVFSESPVSTPVSTPGSACASLFGTPSRARATKSASLIQVSDLLLDLLDITEARDLPSSLVSLVSDTLRVSYPPSSLSVSPATWLVQSLTRVVENCPANLVASLVEGLSDNLSVWLSDEKEKWTEDVLDYTFLPLYQHLLLRIQTLPKDLEFLESISPLLDSVFAGREMPESVMDGFKEAFNVFWNMSPYGKMEEPAQGWPKRIGHCLGLEGASLAVVTEEQEANPFVCVTPKLQVRELAEVEEVEVPATSLLEASPVIVPVTPKRSTFNRSKIGKDHGTPDAPRTPMAPMNGAAHIPSPQRPRKDSAEPHAPFILPTYSPASPVRRRRRTSSTASTAGSLSGFNPFKTLGLGLGGAFEPTSPPRGSGESPAKRRRVVSGEMGGRMDKENSSPLRKALFAGSPARLNTGRVPAPVFEVVSVAERIAAARGAVVGDAKHPSTIVDQEDEKKTGEVGMKTRRKMRDRMKKQLPQKKKRDVSPAESVQSYSSSSSRTSARSCDSSDEERFVADSLLPFPSLDDKAQPQIDEEPEPEGDMIIVKKRKRPAGEPVVMPAAGRRKRKITHAASLNSLLSGSSTCLLSPSVEIPSTPTVRRVTMTAAEAMEQSKRKRKRTLSMSSIHPTQAVDGDDPFGEETSAPTPLPALSYRAPSFRPQEEDEEDEELDGVTPAEVPSSDDDPHIGQVTPHHIVSPPLAQKTGRVYTSKAKRCASAGDKPASGVHVSFQEVPSSDDDDLMMQDPPSSPSKKVAERRMLQRQNSSSTDGTKPVGQLNPVFRW</sequence>
<protein>
    <recommendedName>
        <fullName evidence="4">Telomere-associated protein Rif1 N-terminal domain-containing protein</fullName>
    </recommendedName>
</protein>
<feature type="compositionally biased region" description="Basic residues" evidence="1">
    <location>
        <begin position="1543"/>
        <end position="1562"/>
    </location>
</feature>
<feature type="region of interest" description="Disordered" evidence="1">
    <location>
        <begin position="918"/>
        <end position="947"/>
    </location>
</feature>
<feature type="region of interest" description="Disordered" evidence="1">
    <location>
        <begin position="837"/>
        <end position="868"/>
    </location>
</feature>
<feature type="region of interest" description="Disordered" evidence="1">
    <location>
        <begin position="1526"/>
        <end position="1622"/>
    </location>
</feature>
<keyword evidence="3" id="KW-1185">Reference proteome</keyword>
<name>A0A4Q2DNB4_9AGAR</name>